<dbReference type="Gene3D" id="3.40.50.10090">
    <property type="match status" value="1"/>
</dbReference>
<keyword evidence="3" id="KW-1185">Reference proteome</keyword>
<dbReference type="EMBL" id="JBAMMX010000014">
    <property type="protein sequence ID" value="KAK6928352.1"/>
    <property type="molecule type" value="Genomic_DNA"/>
</dbReference>
<feature type="domain" description="Tetrapyrrole biosynthesis uroporphyrinogen III synthase" evidence="1">
    <location>
        <begin position="72"/>
        <end position="285"/>
    </location>
</feature>
<gene>
    <name evidence="2" type="ORF">RJ641_006943</name>
</gene>
<dbReference type="PANTHER" id="PTHR38020:SF1">
    <property type="entry name" value="UROPORPHYRINOGEN-III SYNTHASE"/>
    <property type="match status" value="1"/>
</dbReference>
<name>A0AAN8Z863_9MAGN</name>
<sequence>MTSTIISSSLQPHLHRTIAFTTPNNYSSRLSHLISLRNPHWTPLWCPTVLVHTTPLTRSSLSLFLCPPSDALSLQHFSAIAFTSRTGITAFAETLLSLNLHDPPLPQDGDVFTLSALGSDSELLNPNLISKLCHNPNRIRILVPETSTPSGLVESLGPGLGRRVLCPVPEVKGLTEPPVVPNFIRELGLKGWVAVRVPAYETRWVGPGCAGPVLERREGERLDAIVFTSSTEVEGLLKSLRELGLDWAGFRRMWPDLVVAAHGPVTAKGAERLGVSVDLVSERFSSFDGVVEALAKAL</sequence>
<reference evidence="2 3" key="1">
    <citation type="submission" date="2023-12" db="EMBL/GenBank/DDBJ databases">
        <title>A high-quality genome assembly for Dillenia turbinata (Dilleniales).</title>
        <authorList>
            <person name="Chanderbali A."/>
        </authorList>
    </citation>
    <scope>NUCLEOTIDE SEQUENCE [LARGE SCALE GENOMIC DNA]</scope>
    <source>
        <strain evidence="2">LSX21</strain>
        <tissue evidence="2">Leaf</tissue>
    </source>
</reference>
<evidence type="ECO:0000259" key="1">
    <source>
        <dbReference type="Pfam" id="PF02602"/>
    </source>
</evidence>
<dbReference type="CDD" id="cd06578">
    <property type="entry name" value="HemD"/>
    <property type="match status" value="1"/>
</dbReference>
<proteinExistence type="predicted"/>
<dbReference type="GO" id="GO:0004852">
    <property type="term" value="F:uroporphyrinogen-III synthase activity"/>
    <property type="evidence" value="ECO:0007669"/>
    <property type="project" value="InterPro"/>
</dbReference>
<comment type="caution">
    <text evidence="2">The sequence shown here is derived from an EMBL/GenBank/DDBJ whole genome shotgun (WGS) entry which is preliminary data.</text>
</comment>
<dbReference type="InterPro" id="IPR003754">
    <property type="entry name" value="4pyrrol_synth_uPrphyn_synth"/>
</dbReference>
<dbReference type="AlphaFoldDB" id="A0AAN8Z863"/>
<evidence type="ECO:0000313" key="2">
    <source>
        <dbReference type="EMBL" id="KAK6928352.1"/>
    </source>
</evidence>
<dbReference type="Pfam" id="PF02602">
    <property type="entry name" value="HEM4"/>
    <property type="match status" value="1"/>
</dbReference>
<dbReference type="GO" id="GO:0033014">
    <property type="term" value="P:tetrapyrrole biosynthetic process"/>
    <property type="evidence" value="ECO:0007669"/>
    <property type="project" value="InterPro"/>
</dbReference>
<dbReference type="SUPFAM" id="SSF69618">
    <property type="entry name" value="HemD-like"/>
    <property type="match status" value="1"/>
</dbReference>
<evidence type="ECO:0000313" key="3">
    <source>
        <dbReference type="Proteomes" id="UP001370490"/>
    </source>
</evidence>
<organism evidence="2 3">
    <name type="scientific">Dillenia turbinata</name>
    <dbReference type="NCBI Taxonomy" id="194707"/>
    <lineage>
        <taxon>Eukaryota</taxon>
        <taxon>Viridiplantae</taxon>
        <taxon>Streptophyta</taxon>
        <taxon>Embryophyta</taxon>
        <taxon>Tracheophyta</taxon>
        <taxon>Spermatophyta</taxon>
        <taxon>Magnoliopsida</taxon>
        <taxon>eudicotyledons</taxon>
        <taxon>Gunneridae</taxon>
        <taxon>Pentapetalae</taxon>
        <taxon>Dilleniales</taxon>
        <taxon>Dilleniaceae</taxon>
        <taxon>Dillenia</taxon>
    </lineage>
</organism>
<dbReference type="Proteomes" id="UP001370490">
    <property type="component" value="Unassembled WGS sequence"/>
</dbReference>
<dbReference type="InterPro" id="IPR036108">
    <property type="entry name" value="4pyrrol_syn_uPrphyn_synt_sf"/>
</dbReference>
<protein>
    <submittedName>
        <fullName evidence="2">Tetrapyrrole biosynthesis, uroporphyrinogen III synthase</fullName>
    </submittedName>
</protein>
<dbReference type="PANTHER" id="PTHR38020">
    <property type="entry name" value="UROPORPHYRINOGEN-III SYNTHASE"/>
    <property type="match status" value="1"/>
</dbReference>
<accession>A0AAN8Z863</accession>